<name>A0A9W4NZP1_9EURO</name>
<comment type="caution">
    <text evidence="1">The sequence shown here is derived from an EMBL/GenBank/DDBJ whole genome shotgun (WGS) entry which is preliminary data.</text>
</comment>
<sequence length="134" mass="15159">MVDEKDFAVTGVIDWEGACTAPWELIAFPDFLTAMPVSFDLPQRYDRDGQPFDEELRETWRERGEYIEMVKSAELKDSLLSACLSSDRNQAIAYSYGAYTSVGKLGFYDRVMIELEMQGVRHCAGLTTNHSTKG</sequence>
<gene>
    <name evidence="1" type="ORF">PSALAMII_LOCUS10898</name>
</gene>
<dbReference type="OrthoDB" id="67027at2759"/>
<dbReference type="EMBL" id="CAJVPD010000304">
    <property type="protein sequence ID" value="CAG8430043.1"/>
    <property type="molecule type" value="Genomic_DNA"/>
</dbReference>
<evidence type="ECO:0000313" key="2">
    <source>
        <dbReference type="Proteomes" id="UP001152592"/>
    </source>
</evidence>
<organism evidence="1 2">
    <name type="scientific">Penicillium salamii</name>
    <dbReference type="NCBI Taxonomy" id="1612424"/>
    <lineage>
        <taxon>Eukaryota</taxon>
        <taxon>Fungi</taxon>
        <taxon>Dikarya</taxon>
        <taxon>Ascomycota</taxon>
        <taxon>Pezizomycotina</taxon>
        <taxon>Eurotiomycetes</taxon>
        <taxon>Eurotiomycetidae</taxon>
        <taxon>Eurotiales</taxon>
        <taxon>Aspergillaceae</taxon>
        <taxon>Penicillium</taxon>
    </lineage>
</organism>
<dbReference type="Proteomes" id="UP001152592">
    <property type="component" value="Unassembled WGS sequence"/>
</dbReference>
<dbReference type="AlphaFoldDB" id="A0A9W4NZP1"/>
<protein>
    <recommendedName>
        <fullName evidence="3">Aminoglycoside phosphotransferase domain-containing protein</fullName>
    </recommendedName>
</protein>
<accession>A0A9W4NZP1</accession>
<evidence type="ECO:0000313" key="1">
    <source>
        <dbReference type="EMBL" id="CAG8430043.1"/>
    </source>
</evidence>
<evidence type="ECO:0008006" key="3">
    <source>
        <dbReference type="Google" id="ProtNLM"/>
    </source>
</evidence>
<proteinExistence type="predicted"/>
<reference evidence="1" key="1">
    <citation type="submission" date="2021-07" db="EMBL/GenBank/DDBJ databases">
        <authorList>
            <person name="Branca A.L. A."/>
        </authorList>
    </citation>
    <scope>NUCLEOTIDE SEQUENCE</scope>
</reference>